<dbReference type="SUPFAM" id="SSF54160">
    <property type="entry name" value="Chromo domain-like"/>
    <property type="match status" value="1"/>
</dbReference>
<dbReference type="InterPro" id="IPR056924">
    <property type="entry name" value="SH3_Tf2-1"/>
</dbReference>
<dbReference type="AlphaFoldDB" id="A0A392RVX0"/>
<evidence type="ECO:0000313" key="2">
    <source>
        <dbReference type="EMBL" id="MCI40204.1"/>
    </source>
</evidence>
<dbReference type="PANTHER" id="PTHR46148:SF52">
    <property type="entry name" value="OS04G0603800 PROTEIN"/>
    <property type="match status" value="1"/>
</dbReference>
<evidence type="ECO:0000259" key="1">
    <source>
        <dbReference type="PROSITE" id="PS50013"/>
    </source>
</evidence>
<dbReference type="PROSITE" id="PS50013">
    <property type="entry name" value="CHROMO_2"/>
    <property type="match status" value="1"/>
</dbReference>
<dbReference type="Pfam" id="PF24626">
    <property type="entry name" value="SH3_Tf2-1"/>
    <property type="match status" value="1"/>
</dbReference>
<evidence type="ECO:0000313" key="3">
    <source>
        <dbReference type="Proteomes" id="UP000265520"/>
    </source>
</evidence>
<name>A0A392RVX0_9FABA</name>
<comment type="caution">
    <text evidence="2">The sequence shown here is derived from an EMBL/GenBank/DDBJ whole genome shotgun (WGS) entry which is preliminary data.</text>
</comment>
<feature type="domain" description="Chromo" evidence="1">
    <location>
        <begin position="68"/>
        <end position="103"/>
    </location>
</feature>
<dbReference type="EMBL" id="LXQA010277236">
    <property type="protein sequence ID" value="MCI40204.1"/>
    <property type="molecule type" value="Genomic_DNA"/>
</dbReference>
<sequence>MKYFGPFKIIAKVGTVAYKLQLPSTAKIHPVFHVSQLKLFKGETQDPYMPLPLTVTEMGPVIQPIAVLATRTVLKGTQQIQQILVQWENGPQEEATWEDLEDI</sequence>
<accession>A0A392RVX0</accession>
<dbReference type="InterPro" id="IPR016197">
    <property type="entry name" value="Chromo-like_dom_sf"/>
</dbReference>
<dbReference type="Proteomes" id="UP000265520">
    <property type="component" value="Unassembled WGS sequence"/>
</dbReference>
<organism evidence="2 3">
    <name type="scientific">Trifolium medium</name>
    <dbReference type="NCBI Taxonomy" id="97028"/>
    <lineage>
        <taxon>Eukaryota</taxon>
        <taxon>Viridiplantae</taxon>
        <taxon>Streptophyta</taxon>
        <taxon>Embryophyta</taxon>
        <taxon>Tracheophyta</taxon>
        <taxon>Spermatophyta</taxon>
        <taxon>Magnoliopsida</taxon>
        <taxon>eudicotyledons</taxon>
        <taxon>Gunneridae</taxon>
        <taxon>Pentapetalae</taxon>
        <taxon>rosids</taxon>
        <taxon>fabids</taxon>
        <taxon>Fabales</taxon>
        <taxon>Fabaceae</taxon>
        <taxon>Papilionoideae</taxon>
        <taxon>50 kb inversion clade</taxon>
        <taxon>NPAAA clade</taxon>
        <taxon>Hologalegina</taxon>
        <taxon>IRL clade</taxon>
        <taxon>Trifolieae</taxon>
        <taxon>Trifolium</taxon>
    </lineage>
</organism>
<proteinExistence type="predicted"/>
<dbReference type="PANTHER" id="PTHR46148">
    <property type="entry name" value="CHROMO DOMAIN-CONTAINING PROTEIN"/>
    <property type="match status" value="1"/>
</dbReference>
<protein>
    <recommendedName>
        <fullName evidence="1">Chromo domain-containing protein</fullName>
    </recommendedName>
</protein>
<dbReference type="InterPro" id="IPR000953">
    <property type="entry name" value="Chromo/chromo_shadow_dom"/>
</dbReference>
<keyword evidence="3" id="KW-1185">Reference proteome</keyword>
<reference evidence="2 3" key="1">
    <citation type="journal article" date="2018" name="Front. Plant Sci.">
        <title>Red Clover (Trifolium pratense) and Zigzag Clover (T. medium) - A Picture of Genomic Similarities and Differences.</title>
        <authorList>
            <person name="Dluhosova J."/>
            <person name="Istvanek J."/>
            <person name="Nedelnik J."/>
            <person name="Repkova J."/>
        </authorList>
    </citation>
    <scope>NUCLEOTIDE SEQUENCE [LARGE SCALE GENOMIC DNA]</scope>
    <source>
        <strain evidence="3">cv. 10/8</strain>
        <tissue evidence="2">Leaf</tissue>
    </source>
</reference>
<feature type="non-terminal residue" evidence="2">
    <location>
        <position position="103"/>
    </location>
</feature>